<comment type="caution">
    <text evidence="2">The sequence shown here is derived from an EMBL/GenBank/DDBJ whole genome shotgun (WGS) entry which is preliminary data.</text>
</comment>
<dbReference type="GO" id="GO:0000030">
    <property type="term" value="F:mannosyltransferase activity"/>
    <property type="evidence" value="ECO:0007669"/>
    <property type="project" value="TreeGrafter"/>
</dbReference>
<keyword evidence="5" id="KW-1185">Reference proteome</keyword>
<evidence type="ECO:0000313" key="5">
    <source>
        <dbReference type="Proteomes" id="UP000237218"/>
    </source>
</evidence>
<keyword evidence="1 2" id="KW-0808">Transferase</keyword>
<evidence type="ECO:0000313" key="3">
    <source>
        <dbReference type="EMBL" id="POS62422.1"/>
    </source>
</evidence>
<dbReference type="RefSeq" id="WP_052349026.1">
    <property type="nucleotide sequence ID" value="NZ_CBLY010000006.1"/>
</dbReference>
<reference evidence="2 4" key="1">
    <citation type="journal article" date="2014" name="Genome Biol. Evol.">
        <title>Acetic acid bacteria genomes reveal functional traits for adaptation to life in insect guts.</title>
        <authorList>
            <person name="Chouaia B."/>
            <person name="Gaiarsa S."/>
            <person name="Crotti E."/>
            <person name="Comandatore F."/>
            <person name="Degli Esposti M."/>
            <person name="Ricci I."/>
            <person name="Alma A."/>
            <person name="Favia G."/>
            <person name="Bandi C."/>
            <person name="Daffonchio D."/>
        </authorList>
    </citation>
    <scope>NUCLEOTIDE SEQUENCE [LARGE SCALE GENOMIC DNA]</scope>
    <source>
        <strain evidence="2">AM168</strain>
        <strain evidence="4">AM169</strain>
    </source>
</reference>
<gene>
    <name evidence="3" type="ORF">ASQ42_06410</name>
    <name evidence="2" type="ORF">SACS_0875</name>
</gene>
<name>A0A7U7G5Q6_9PROT</name>
<dbReference type="InterPro" id="IPR007577">
    <property type="entry name" value="GlycoTrfase_DXD_sugar-bd_CS"/>
</dbReference>
<evidence type="ECO:0000313" key="2">
    <source>
        <dbReference type="EMBL" id="CDG33613.1"/>
    </source>
</evidence>
<accession>A0A7U7G5Q6</accession>
<dbReference type="Gene3D" id="3.90.550.20">
    <property type="match status" value="1"/>
</dbReference>
<reference evidence="2 4" key="2">
    <citation type="journal article" date="2014" name="PLoS ONE">
        <title>Evolution of mitochondria reconstructed from the energy metabolism of living bacteria.</title>
        <authorList>
            <person name="Degli Esposti M."/>
            <person name="Chouaia B."/>
            <person name="Comandatore F."/>
            <person name="Crotti E."/>
            <person name="Sassera D."/>
            <person name="Lievens P.M."/>
            <person name="Daffonchio D."/>
            <person name="Bandi C."/>
        </authorList>
    </citation>
    <scope>NUCLEOTIDE SEQUENCE [LARGE SCALE GENOMIC DNA]</scope>
    <source>
        <strain evidence="2">AM168</strain>
        <strain evidence="4">AM169</strain>
    </source>
</reference>
<protein>
    <submittedName>
        <fullName evidence="2">Putative glycosyltransferase</fullName>
    </submittedName>
</protein>
<dbReference type="OrthoDB" id="277808at2"/>
<dbReference type="PANTHER" id="PTHR32385:SF15">
    <property type="entry name" value="INOSITOL PHOSPHOCERAMIDE MANNOSYLTRANSFERASE 1"/>
    <property type="match status" value="1"/>
</dbReference>
<dbReference type="Proteomes" id="UP000237218">
    <property type="component" value="Unassembled WGS sequence"/>
</dbReference>
<evidence type="ECO:0000256" key="1">
    <source>
        <dbReference type="ARBA" id="ARBA00022679"/>
    </source>
</evidence>
<dbReference type="GO" id="GO:0051999">
    <property type="term" value="P:mannosyl-inositol phosphorylceramide biosynthetic process"/>
    <property type="evidence" value="ECO:0007669"/>
    <property type="project" value="TreeGrafter"/>
</dbReference>
<dbReference type="Pfam" id="PF04488">
    <property type="entry name" value="Gly_transf_sug"/>
    <property type="match status" value="1"/>
</dbReference>
<sequence>MFVSRYNTYLAVIDREIVQKFLCTYYEDDAPPAATEDDIEAAGFEVHRQVVTRVGFYRKGQGYLSARPDLSNGYSNVMQDRETFRLIDPSILPPPVPEMPEEAHIAHKIHQIGIFPKEPGVYPEAFIENRNNIVALNQNYTFYFWSEGGYYDIEEFIQKHYGEEILKYYRAISPDYLAARADFFRYLCLYAIGGVYLDLKTAMSYPLDLVVRPEDRFLLSFWCHGARPHTEIEHIPYGEYEQYYIICAAGHPLMRRIIQQVLCSIALYKRPIHGTGAYGILRVTGPLLYSMIVHEYRDRYEDIVRQIHSFSNGIEYTIFDDNMAHHEHVGKDTHYSRRESNIINSEMLI</sequence>
<dbReference type="InterPro" id="IPR029044">
    <property type="entry name" value="Nucleotide-diphossugar_trans"/>
</dbReference>
<proteinExistence type="predicted"/>
<dbReference type="AlphaFoldDB" id="A0A7U7G5Q6"/>
<reference evidence="3 5" key="3">
    <citation type="submission" date="2018-02" db="EMBL/GenBank/DDBJ databases">
        <title>Draft genome sequences of four Parasaccharibacter apium strains isolated from honey bees.</title>
        <authorList>
            <person name="Corby-Harris V.L."/>
            <person name="Anderson K.E."/>
        </authorList>
    </citation>
    <scope>NUCLEOTIDE SEQUENCE [LARGE SCALE GENOMIC DNA]</scope>
    <source>
        <strain evidence="3 5">B8</strain>
    </source>
</reference>
<dbReference type="EMBL" id="CBLY010000006">
    <property type="protein sequence ID" value="CDG33613.1"/>
    <property type="molecule type" value="Genomic_DNA"/>
</dbReference>
<dbReference type="PANTHER" id="PTHR32385">
    <property type="entry name" value="MANNOSYL PHOSPHORYLINOSITOL CERAMIDE SYNTHASE"/>
    <property type="match status" value="1"/>
</dbReference>
<dbReference type="Proteomes" id="UP000027590">
    <property type="component" value="Unassembled WGS sequence"/>
</dbReference>
<dbReference type="EMBL" id="LMYI01000010">
    <property type="protein sequence ID" value="POS62422.1"/>
    <property type="molecule type" value="Genomic_DNA"/>
</dbReference>
<evidence type="ECO:0000313" key="4">
    <source>
        <dbReference type="Proteomes" id="UP000027590"/>
    </source>
</evidence>
<organism evidence="2 4">
    <name type="scientific">Parasaccharibacter apium</name>
    <dbReference type="NCBI Taxonomy" id="1510841"/>
    <lineage>
        <taxon>Bacteria</taxon>
        <taxon>Pseudomonadati</taxon>
        <taxon>Pseudomonadota</taxon>
        <taxon>Alphaproteobacteria</taxon>
        <taxon>Acetobacterales</taxon>
        <taxon>Acetobacteraceae</taxon>
        <taxon>Parasaccharibacter</taxon>
    </lineage>
</organism>
<dbReference type="GO" id="GO:0016020">
    <property type="term" value="C:membrane"/>
    <property type="evidence" value="ECO:0007669"/>
    <property type="project" value="GOC"/>
</dbReference>
<dbReference type="InterPro" id="IPR051706">
    <property type="entry name" value="Glycosyltransferase_domain"/>
</dbReference>
<dbReference type="SUPFAM" id="SSF53448">
    <property type="entry name" value="Nucleotide-diphospho-sugar transferases"/>
    <property type="match status" value="1"/>
</dbReference>